<dbReference type="CDD" id="cd19481">
    <property type="entry name" value="RecA-like_protease"/>
    <property type="match status" value="1"/>
</dbReference>
<dbReference type="GO" id="GO:0016887">
    <property type="term" value="F:ATP hydrolysis activity"/>
    <property type="evidence" value="ECO:0007669"/>
    <property type="project" value="InterPro"/>
</dbReference>
<evidence type="ECO:0000256" key="1">
    <source>
        <dbReference type="ARBA" id="ARBA00006914"/>
    </source>
</evidence>
<dbReference type="AlphaFoldDB" id="A0A1I6PS92"/>
<dbReference type="Proteomes" id="UP000199392">
    <property type="component" value="Unassembled WGS sequence"/>
</dbReference>
<name>A0A1I6PS92_9RHOB</name>
<evidence type="ECO:0000259" key="5">
    <source>
        <dbReference type="SMART" id="SM00382"/>
    </source>
</evidence>
<dbReference type="PANTHER" id="PTHR23073">
    <property type="entry name" value="26S PROTEASOME REGULATORY SUBUNIT"/>
    <property type="match status" value="1"/>
</dbReference>
<sequence>MTVSRLSPLTEPAPLADPFVIAAIDWVRAVLTGSDAGATRARLEALRPGSALGHISHVFGLAPVEEDLLLFALAHRVDGEVAALCAAASGDPRQGYVTAHLLTGLIGGGQVAFAAALFGHLAPGAPLRRRALVEMRETHPLAAVSLSEAVALRLASGAAPGLPAAAEALIEPPGLARLRDRAEALAWQFVPGGGLALIGPGGSGRRALAAQIAAVTGQTAVRVDARDFDSDTALAGLARDAWLDGLLVVADADPEDAQRQRPAAEEAELSARQGAEARDWTARAARRLGGRLVLLARDGTGLPPKMRRERLPLLSGAERAQVWAGALPDWPEAERNAVARHFPLPPGDISGIAATLPPDGPPGALWRACRERGGRGLEALAARIAPRFGWDDLILPAAVQGELRAIADQMRHRATVYDSWGFGKRLSGGRGVTALFAGPSGVGKTMAAEVIAGDLGLDLFKVDLSRLVSKYIGETEKNLRRVFDAAEETGACLFLDEADACLGKRSEVKDSHDRHANIEVSYLLQRMESYSGLCLMATNLKNNLDSAFLRRLRFVIDIPFPDQGDRYRIWQGAFPAGTPTEGLDLAALARLDISGGSITVIAVNAAFMAAAEGCPVGMAHIARAARGEYRKHDRTFRVSWAGGGG</sequence>
<dbReference type="InterPro" id="IPR050221">
    <property type="entry name" value="26S_Proteasome_ATPase"/>
</dbReference>
<evidence type="ECO:0000256" key="2">
    <source>
        <dbReference type="ARBA" id="ARBA00022741"/>
    </source>
</evidence>
<evidence type="ECO:0000313" key="7">
    <source>
        <dbReference type="Proteomes" id="UP000199392"/>
    </source>
</evidence>
<dbReference type="RefSeq" id="WP_092421925.1">
    <property type="nucleotide sequence ID" value="NZ_FNCL01000002.1"/>
</dbReference>
<comment type="similarity">
    <text evidence="1">Belongs to the AAA ATPase family.</text>
</comment>
<keyword evidence="2" id="KW-0547">Nucleotide-binding</keyword>
<dbReference type="OrthoDB" id="7438987at2"/>
<dbReference type="GO" id="GO:0005524">
    <property type="term" value="F:ATP binding"/>
    <property type="evidence" value="ECO:0007669"/>
    <property type="project" value="UniProtKB-KW"/>
</dbReference>
<dbReference type="InterPro" id="IPR003959">
    <property type="entry name" value="ATPase_AAA_core"/>
</dbReference>
<gene>
    <name evidence="6" type="ORF">SAMN04488050_101734</name>
</gene>
<evidence type="ECO:0000313" key="6">
    <source>
        <dbReference type="EMBL" id="SFS43084.1"/>
    </source>
</evidence>
<dbReference type="SMART" id="SM00382">
    <property type="entry name" value="AAA"/>
    <property type="match status" value="2"/>
</dbReference>
<protein>
    <submittedName>
        <fullName evidence="6">ATPase family associated with various cellular activities (AAA)</fullName>
    </submittedName>
</protein>
<keyword evidence="7" id="KW-1185">Reference proteome</keyword>
<proteinExistence type="inferred from homology"/>
<organism evidence="6 7">
    <name type="scientific">Alloyangia pacifica</name>
    <dbReference type="NCBI Taxonomy" id="311180"/>
    <lineage>
        <taxon>Bacteria</taxon>
        <taxon>Pseudomonadati</taxon>
        <taxon>Pseudomonadota</taxon>
        <taxon>Alphaproteobacteria</taxon>
        <taxon>Rhodobacterales</taxon>
        <taxon>Roseobacteraceae</taxon>
        <taxon>Alloyangia</taxon>
    </lineage>
</organism>
<dbReference type="InterPro" id="IPR027417">
    <property type="entry name" value="P-loop_NTPase"/>
</dbReference>
<dbReference type="SUPFAM" id="SSF52540">
    <property type="entry name" value="P-loop containing nucleoside triphosphate hydrolases"/>
    <property type="match status" value="2"/>
</dbReference>
<dbReference type="Pfam" id="PF00004">
    <property type="entry name" value="AAA"/>
    <property type="match status" value="1"/>
</dbReference>
<evidence type="ECO:0000256" key="3">
    <source>
        <dbReference type="ARBA" id="ARBA00022840"/>
    </source>
</evidence>
<feature type="region of interest" description="Disordered" evidence="4">
    <location>
        <begin position="256"/>
        <end position="275"/>
    </location>
</feature>
<dbReference type="EMBL" id="FOZW01000001">
    <property type="protein sequence ID" value="SFS43084.1"/>
    <property type="molecule type" value="Genomic_DNA"/>
</dbReference>
<evidence type="ECO:0000256" key="4">
    <source>
        <dbReference type="SAM" id="MobiDB-lite"/>
    </source>
</evidence>
<dbReference type="InterPro" id="IPR003593">
    <property type="entry name" value="AAA+_ATPase"/>
</dbReference>
<accession>A0A1I6PS92</accession>
<feature type="domain" description="AAA+ ATPase" evidence="5">
    <location>
        <begin position="430"/>
        <end position="562"/>
    </location>
</feature>
<reference evidence="7" key="1">
    <citation type="submission" date="2016-10" db="EMBL/GenBank/DDBJ databases">
        <authorList>
            <person name="Varghese N."/>
            <person name="Submissions S."/>
        </authorList>
    </citation>
    <scope>NUCLEOTIDE SEQUENCE [LARGE SCALE GENOMIC DNA]</scope>
    <source>
        <strain evidence="7">DSM 26894</strain>
    </source>
</reference>
<keyword evidence="3" id="KW-0067">ATP-binding</keyword>
<feature type="domain" description="AAA+ ATPase" evidence="5">
    <location>
        <begin position="191"/>
        <end position="348"/>
    </location>
</feature>
<dbReference type="STRING" id="311180.SAMN04488050_101734"/>
<dbReference type="Gene3D" id="3.40.50.300">
    <property type="entry name" value="P-loop containing nucleotide triphosphate hydrolases"/>
    <property type="match status" value="1"/>
</dbReference>